<protein>
    <recommendedName>
        <fullName evidence="4">SGNH hydrolase-type esterase domain-containing protein</fullName>
    </recommendedName>
</protein>
<dbReference type="AlphaFoldDB" id="A0A0D3JLP5"/>
<accession>A0A0D3JLP5</accession>
<dbReference type="Proteomes" id="UP000013827">
    <property type="component" value="Unassembled WGS sequence"/>
</dbReference>
<reference evidence="2" key="2">
    <citation type="submission" date="2024-10" db="UniProtKB">
        <authorList>
            <consortium name="EnsemblProtists"/>
        </authorList>
    </citation>
    <scope>IDENTIFICATION</scope>
</reference>
<evidence type="ECO:0000313" key="3">
    <source>
        <dbReference type="Proteomes" id="UP000013827"/>
    </source>
</evidence>
<dbReference type="KEGG" id="ehx:EMIHUDRAFT_238465"/>
<dbReference type="STRING" id="2903.R1ECM2"/>
<dbReference type="RefSeq" id="XP_005776859.1">
    <property type="nucleotide sequence ID" value="XM_005776802.1"/>
</dbReference>
<dbReference type="HOGENOM" id="CLU_819973_0_0_1"/>
<dbReference type="GeneID" id="17269973"/>
<feature type="compositionally biased region" description="Basic and acidic residues" evidence="1">
    <location>
        <begin position="14"/>
        <end position="25"/>
    </location>
</feature>
<proteinExistence type="predicted"/>
<evidence type="ECO:0008006" key="4">
    <source>
        <dbReference type="Google" id="ProtNLM"/>
    </source>
</evidence>
<dbReference type="EnsemblProtists" id="EOD24430">
    <property type="protein sequence ID" value="EOD24430"/>
    <property type="gene ID" value="EMIHUDRAFT_238465"/>
</dbReference>
<name>A0A0D3JLP5_EMIH1</name>
<evidence type="ECO:0000256" key="1">
    <source>
        <dbReference type="SAM" id="MobiDB-lite"/>
    </source>
</evidence>
<organism evidence="2 3">
    <name type="scientific">Emiliania huxleyi (strain CCMP1516)</name>
    <dbReference type="NCBI Taxonomy" id="280463"/>
    <lineage>
        <taxon>Eukaryota</taxon>
        <taxon>Haptista</taxon>
        <taxon>Haptophyta</taxon>
        <taxon>Prymnesiophyceae</taxon>
        <taxon>Isochrysidales</taxon>
        <taxon>Noelaerhabdaceae</taxon>
        <taxon>Emiliania</taxon>
    </lineage>
</organism>
<feature type="compositionally biased region" description="Low complexity" evidence="1">
    <location>
        <begin position="1"/>
        <end position="13"/>
    </location>
</feature>
<sequence length="339" mass="37041">MGPAAPADGGAAADRAEPGPSRGRERLPEAGYLIFGDSFSRIFSLVRHVEIGIKPYKGGSAKGLTKPGNTNRADIAKTLAQRPGTHTAVFVFGSVDVHMSYYYCKYGREPPEEIDLEAIARAYVAFVAGLPGPAQRLVVGAYPSSLIEAESVPKSVAAYGVLSEAQAARVDLADCSLAARQGRTRAFNAALRAACAEHAAVDFVDICDELLDPATLQLRPAYLDISTCNIHVVWETTILLWLQRRRARERTALASEPCRSLGAGPSCRLPWLRERTDSRFESRMRRSLSRYLRDKELEMAAKGIAITRLCYFSIYYNRSDSGGAFESPCIDETSLSTRV</sequence>
<evidence type="ECO:0000313" key="2">
    <source>
        <dbReference type="EnsemblProtists" id="EOD24430"/>
    </source>
</evidence>
<dbReference type="PaxDb" id="2903-EOD24430"/>
<feature type="region of interest" description="Disordered" evidence="1">
    <location>
        <begin position="1"/>
        <end position="25"/>
    </location>
</feature>
<reference evidence="3" key="1">
    <citation type="journal article" date="2013" name="Nature">
        <title>Pan genome of the phytoplankton Emiliania underpins its global distribution.</title>
        <authorList>
            <person name="Read B.A."/>
            <person name="Kegel J."/>
            <person name="Klute M.J."/>
            <person name="Kuo A."/>
            <person name="Lefebvre S.C."/>
            <person name="Maumus F."/>
            <person name="Mayer C."/>
            <person name="Miller J."/>
            <person name="Monier A."/>
            <person name="Salamov A."/>
            <person name="Young J."/>
            <person name="Aguilar M."/>
            <person name="Claverie J.M."/>
            <person name="Frickenhaus S."/>
            <person name="Gonzalez K."/>
            <person name="Herman E.K."/>
            <person name="Lin Y.C."/>
            <person name="Napier J."/>
            <person name="Ogata H."/>
            <person name="Sarno A.F."/>
            <person name="Shmutz J."/>
            <person name="Schroeder D."/>
            <person name="de Vargas C."/>
            <person name="Verret F."/>
            <person name="von Dassow P."/>
            <person name="Valentin K."/>
            <person name="Van de Peer Y."/>
            <person name="Wheeler G."/>
            <person name="Dacks J.B."/>
            <person name="Delwiche C.F."/>
            <person name="Dyhrman S.T."/>
            <person name="Glockner G."/>
            <person name="John U."/>
            <person name="Richards T."/>
            <person name="Worden A.Z."/>
            <person name="Zhang X."/>
            <person name="Grigoriev I.V."/>
            <person name="Allen A.E."/>
            <person name="Bidle K."/>
            <person name="Borodovsky M."/>
            <person name="Bowler C."/>
            <person name="Brownlee C."/>
            <person name="Cock J.M."/>
            <person name="Elias M."/>
            <person name="Gladyshev V.N."/>
            <person name="Groth M."/>
            <person name="Guda C."/>
            <person name="Hadaegh A."/>
            <person name="Iglesias-Rodriguez M.D."/>
            <person name="Jenkins J."/>
            <person name="Jones B.M."/>
            <person name="Lawson T."/>
            <person name="Leese F."/>
            <person name="Lindquist E."/>
            <person name="Lobanov A."/>
            <person name="Lomsadze A."/>
            <person name="Malik S.B."/>
            <person name="Marsh M.E."/>
            <person name="Mackinder L."/>
            <person name="Mock T."/>
            <person name="Mueller-Roeber B."/>
            <person name="Pagarete A."/>
            <person name="Parker M."/>
            <person name="Probert I."/>
            <person name="Quesneville H."/>
            <person name="Raines C."/>
            <person name="Rensing S.A."/>
            <person name="Riano-Pachon D.M."/>
            <person name="Richier S."/>
            <person name="Rokitta S."/>
            <person name="Shiraiwa Y."/>
            <person name="Soanes D.M."/>
            <person name="van der Giezen M."/>
            <person name="Wahlund T.M."/>
            <person name="Williams B."/>
            <person name="Wilson W."/>
            <person name="Wolfe G."/>
            <person name="Wurch L.L."/>
        </authorList>
    </citation>
    <scope>NUCLEOTIDE SEQUENCE</scope>
</reference>
<keyword evidence="3" id="KW-1185">Reference proteome</keyword>